<dbReference type="CDD" id="cd05399">
    <property type="entry name" value="NT_Rel-Spo_like"/>
    <property type="match status" value="1"/>
</dbReference>
<feature type="domain" description="RelA/SpoT" evidence="1">
    <location>
        <begin position="60"/>
        <end position="193"/>
    </location>
</feature>
<dbReference type="InterPro" id="IPR007685">
    <property type="entry name" value="RelA_SpoT"/>
</dbReference>
<dbReference type="EMBL" id="LXIE01000045">
    <property type="protein sequence ID" value="OAD90432.1"/>
    <property type="molecule type" value="Genomic_DNA"/>
</dbReference>
<dbReference type="STRING" id="1385699.A7A78_05805"/>
<keyword evidence="2" id="KW-0418">Kinase</keyword>
<protein>
    <submittedName>
        <fullName evidence="2">GTP pyrophosphokinase</fullName>
    </submittedName>
</protein>
<gene>
    <name evidence="2" type="ORF">A7A78_05805</name>
</gene>
<dbReference type="GO" id="GO:0016301">
    <property type="term" value="F:kinase activity"/>
    <property type="evidence" value="ECO:0007669"/>
    <property type="project" value="UniProtKB-KW"/>
</dbReference>
<dbReference type="InterPro" id="IPR052366">
    <property type="entry name" value="GTP_Pyrophosphokinase"/>
</dbReference>
<dbReference type="SMART" id="SM00954">
    <property type="entry name" value="RelA_SpoT"/>
    <property type="match status" value="1"/>
</dbReference>
<evidence type="ECO:0000313" key="3">
    <source>
        <dbReference type="Proteomes" id="UP000077552"/>
    </source>
</evidence>
<accession>A0A1A9LCM0</accession>
<dbReference type="RefSeq" id="WP_068762750.1">
    <property type="nucleotide sequence ID" value="NZ_LXIE01000045.1"/>
</dbReference>
<comment type="caution">
    <text evidence="2">The sequence shown here is derived from an EMBL/GenBank/DDBJ whole genome shotgun (WGS) entry which is preliminary data.</text>
</comment>
<name>A0A1A9LCM0_9FLAO</name>
<dbReference type="Gene3D" id="3.30.460.10">
    <property type="entry name" value="Beta Polymerase, domain 2"/>
    <property type="match status" value="1"/>
</dbReference>
<keyword evidence="2" id="KW-0808">Transferase</keyword>
<dbReference type="AlphaFoldDB" id="A0A1A9LCM0"/>
<sequence length="244" mass="28715">MKERKILTKEELKERAVRFFDRYEKEIEQIKDLLEIKLKQICLAYTIENRLPPEALIVTARTKTLKSFLKKLEKKGWPQFYFPTEIITDLIGARITSWFLDDCSRVLDYINKSSHFSISNESIEDYIQNPKKSGYRGIHILASVSYDSVQRTESGEISVVPEEMITEIQIRTKLQDAWGDITHEFHYKAKHLGVNDDNLENFLSDISDRLLQEDRTLIKFRDVYQSLADDKLKKGKREGFKDEE</sequence>
<dbReference type="Proteomes" id="UP000077552">
    <property type="component" value="Unassembled WGS sequence"/>
</dbReference>
<dbReference type="Pfam" id="PF04607">
    <property type="entry name" value="RelA_SpoT"/>
    <property type="match status" value="1"/>
</dbReference>
<dbReference type="PANTHER" id="PTHR47837:SF1">
    <property type="entry name" value="GTP PYROPHOSPHOKINASE YJBM"/>
    <property type="match status" value="1"/>
</dbReference>
<reference evidence="2 3" key="1">
    <citation type="submission" date="2016-05" db="EMBL/GenBank/DDBJ databases">
        <title>Genome sequencing of Vitellibacter soesokkakensis RSSK-12.</title>
        <authorList>
            <person name="Thevarajoo S."/>
            <person name="Selvaratnam C."/>
            <person name="Goh K.M."/>
            <person name="Chan K.-G."/>
            <person name="Chong C.S."/>
        </authorList>
    </citation>
    <scope>NUCLEOTIDE SEQUENCE [LARGE SCALE GENOMIC DNA]</scope>
    <source>
        <strain evidence="2 3">RSSK-12</strain>
    </source>
</reference>
<dbReference type="OrthoDB" id="9801824at2"/>
<dbReference type="SUPFAM" id="SSF81301">
    <property type="entry name" value="Nucleotidyltransferase"/>
    <property type="match status" value="1"/>
</dbReference>
<organism evidence="2 3">
    <name type="scientific">Aequorivita soesokkakensis</name>
    <dbReference type="NCBI Taxonomy" id="1385699"/>
    <lineage>
        <taxon>Bacteria</taxon>
        <taxon>Pseudomonadati</taxon>
        <taxon>Bacteroidota</taxon>
        <taxon>Flavobacteriia</taxon>
        <taxon>Flavobacteriales</taxon>
        <taxon>Flavobacteriaceae</taxon>
        <taxon>Aequorivita</taxon>
    </lineage>
</organism>
<dbReference type="PANTHER" id="PTHR47837">
    <property type="entry name" value="GTP PYROPHOSPHOKINASE YJBM"/>
    <property type="match status" value="1"/>
</dbReference>
<dbReference type="InterPro" id="IPR043519">
    <property type="entry name" value="NT_sf"/>
</dbReference>
<evidence type="ECO:0000313" key="2">
    <source>
        <dbReference type="EMBL" id="OAD90432.1"/>
    </source>
</evidence>
<evidence type="ECO:0000259" key="1">
    <source>
        <dbReference type="SMART" id="SM00954"/>
    </source>
</evidence>
<proteinExistence type="predicted"/>
<keyword evidence="3" id="KW-1185">Reference proteome</keyword>
<dbReference type="GO" id="GO:0015969">
    <property type="term" value="P:guanosine tetraphosphate metabolic process"/>
    <property type="evidence" value="ECO:0007669"/>
    <property type="project" value="InterPro"/>
</dbReference>